<dbReference type="CDD" id="cd01949">
    <property type="entry name" value="GGDEF"/>
    <property type="match status" value="1"/>
</dbReference>
<reference evidence="3 4" key="2">
    <citation type="submission" date="2019-09" db="EMBL/GenBank/DDBJ databases">
        <title>Mesorhizobium sp. MaA-C15 isolated from Microcystis aeruginosa.</title>
        <authorList>
            <person name="Jeong S.E."/>
            <person name="Jin H.M."/>
            <person name="Jeon C.O."/>
        </authorList>
    </citation>
    <scope>NUCLEOTIDE SEQUENCE [LARGE SCALE GENOMIC DNA]</scope>
    <source>
        <strain evidence="3 4">MaA-C15</strain>
    </source>
</reference>
<comment type="caution">
    <text evidence="3">The sequence shown here is derived from an EMBL/GenBank/DDBJ whole genome shotgun (WGS) entry which is preliminary data.</text>
</comment>
<evidence type="ECO:0000259" key="2">
    <source>
        <dbReference type="PROSITE" id="PS50887"/>
    </source>
</evidence>
<keyword evidence="4" id="KW-1185">Reference proteome</keyword>
<dbReference type="PANTHER" id="PTHR46663">
    <property type="entry name" value="DIGUANYLATE CYCLASE DGCT-RELATED"/>
    <property type="match status" value="1"/>
</dbReference>
<evidence type="ECO:0000313" key="3">
    <source>
        <dbReference type="EMBL" id="TYR33470.1"/>
    </source>
</evidence>
<dbReference type="OrthoDB" id="9812260at2"/>
<reference evidence="3 4" key="1">
    <citation type="submission" date="2019-08" db="EMBL/GenBank/DDBJ databases">
        <authorList>
            <person name="Seo Y.L."/>
        </authorList>
    </citation>
    <scope>NUCLEOTIDE SEQUENCE [LARGE SCALE GENOMIC DNA]</scope>
    <source>
        <strain evidence="3 4">MaA-C15</strain>
    </source>
</reference>
<proteinExistence type="predicted"/>
<dbReference type="NCBIfam" id="TIGR00254">
    <property type="entry name" value="GGDEF"/>
    <property type="match status" value="1"/>
</dbReference>
<accession>A0A5D4H3S7</accession>
<dbReference type="Pfam" id="PF00990">
    <property type="entry name" value="GGDEF"/>
    <property type="match status" value="1"/>
</dbReference>
<gene>
    <name evidence="3" type="ORF">FY036_07785</name>
</gene>
<dbReference type="PANTHER" id="PTHR46663:SF2">
    <property type="entry name" value="GGDEF DOMAIN-CONTAINING PROTEIN"/>
    <property type="match status" value="1"/>
</dbReference>
<dbReference type="InterPro" id="IPR043128">
    <property type="entry name" value="Rev_trsase/Diguanyl_cyclase"/>
</dbReference>
<organism evidence="3 4">
    <name type="scientific">Neoaquamicrobium microcysteis</name>
    <dbReference type="NCBI Taxonomy" id="2682781"/>
    <lineage>
        <taxon>Bacteria</taxon>
        <taxon>Pseudomonadati</taxon>
        <taxon>Pseudomonadota</taxon>
        <taxon>Alphaproteobacteria</taxon>
        <taxon>Hyphomicrobiales</taxon>
        <taxon>Phyllobacteriaceae</taxon>
        <taxon>Neoaquamicrobium</taxon>
    </lineage>
</organism>
<dbReference type="InterPro" id="IPR029787">
    <property type="entry name" value="Nucleotide_cyclase"/>
</dbReference>
<dbReference type="AlphaFoldDB" id="A0A5D4H3S7"/>
<name>A0A5D4H3S7_9HYPH</name>
<feature type="region of interest" description="Disordered" evidence="1">
    <location>
        <begin position="132"/>
        <end position="171"/>
    </location>
</feature>
<feature type="domain" description="GGDEF" evidence="2">
    <location>
        <begin position="8"/>
        <end position="141"/>
    </location>
</feature>
<dbReference type="Gene3D" id="3.30.70.270">
    <property type="match status" value="1"/>
</dbReference>
<evidence type="ECO:0000256" key="1">
    <source>
        <dbReference type="SAM" id="MobiDB-lite"/>
    </source>
</evidence>
<dbReference type="SUPFAM" id="SSF55073">
    <property type="entry name" value="Nucleotide cyclase"/>
    <property type="match status" value="1"/>
</dbReference>
<evidence type="ECO:0000313" key="4">
    <source>
        <dbReference type="Proteomes" id="UP000323258"/>
    </source>
</evidence>
<dbReference type="SMART" id="SM00267">
    <property type="entry name" value="GGDEF"/>
    <property type="match status" value="1"/>
</dbReference>
<protein>
    <submittedName>
        <fullName evidence="3">GGDEF domain-containing protein</fullName>
    </submittedName>
</protein>
<dbReference type="Proteomes" id="UP000323258">
    <property type="component" value="Unassembled WGS sequence"/>
</dbReference>
<dbReference type="InterPro" id="IPR052163">
    <property type="entry name" value="DGC-Regulatory_Protein"/>
</dbReference>
<sequence length="171" mass="18304">MTKSVGNRSKFRHDLDLDGFKPINDRFGHAIGDAVLIKFALLLRDVCRPTDTIARIGGDEFAVLVEGIDSKAEVLVTAWRILDALKPGCDFGGEPLKVGASIGVAIAPFDGLSADQLFETADRALYEAKATGGSSVRMYDTRPDQYGTEGYQKAGRPSDLAGSIEGPRKSA</sequence>
<dbReference type="EMBL" id="VSZS01000059">
    <property type="protein sequence ID" value="TYR33470.1"/>
    <property type="molecule type" value="Genomic_DNA"/>
</dbReference>
<dbReference type="PROSITE" id="PS50887">
    <property type="entry name" value="GGDEF"/>
    <property type="match status" value="1"/>
</dbReference>
<dbReference type="InterPro" id="IPR000160">
    <property type="entry name" value="GGDEF_dom"/>
</dbReference>